<organism evidence="2 3">
    <name type="scientific">Hahella chejuensis (strain KCTC 2396)</name>
    <dbReference type="NCBI Taxonomy" id="349521"/>
    <lineage>
        <taxon>Bacteria</taxon>
        <taxon>Pseudomonadati</taxon>
        <taxon>Pseudomonadota</taxon>
        <taxon>Gammaproteobacteria</taxon>
        <taxon>Oceanospirillales</taxon>
        <taxon>Hahellaceae</taxon>
        <taxon>Hahella</taxon>
    </lineage>
</organism>
<dbReference type="Gene3D" id="3.40.50.1240">
    <property type="entry name" value="Phosphoglycerate mutase-like"/>
    <property type="match status" value="1"/>
</dbReference>
<dbReference type="InterPro" id="IPR029033">
    <property type="entry name" value="His_PPase_superfam"/>
</dbReference>
<accession>Q2SNC0</accession>
<dbReference type="GO" id="GO:0043755">
    <property type="term" value="F:alpha-ribazole phosphatase activity"/>
    <property type="evidence" value="ECO:0007669"/>
    <property type="project" value="UniProtKB-UniRule"/>
</dbReference>
<protein>
    <recommendedName>
        <fullName evidence="1">Alpha-ribazole phosphatase</fullName>
        <ecNumber evidence="1">3.1.3.73</ecNumber>
    </recommendedName>
</protein>
<dbReference type="Pfam" id="PF00300">
    <property type="entry name" value="His_Phos_1"/>
    <property type="match status" value="1"/>
</dbReference>
<keyword evidence="3" id="KW-1185">Reference proteome</keyword>
<dbReference type="NCBIfam" id="TIGR03162">
    <property type="entry name" value="ribazole_cobC"/>
    <property type="match status" value="1"/>
</dbReference>
<dbReference type="OrthoDB" id="9783269at2"/>
<dbReference type="STRING" id="349521.HCH_00966"/>
<sequence>MELYLIRHTRVAVPKGTLYGQFDVALAETFAEEAATIRGKLPAAWDLLYSSPLTRCKTLAQWLGPAPAFDDLLMEMSFGDWEGRLLTELPQKEARAWGDNWLTQRTPGGEGFPDLYRRSERFIERLALEAKGKVALVVAHSGLLRCLCLQLHPEYCRWDKSKTFSIPLDYGAVIHIPSPSLPDY</sequence>
<dbReference type="InterPro" id="IPR013078">
    <property type="entry name" value="His_Pase_superF_clade-1"/>
</dbReference>
<evidence type="ECO:0000256" key="1">
    <source>
        <dbReference type="NCBIfam" id="TIGR03162"/>
    </source>
</evidence>
<name>Q2SNC0_HAHCH</name>
<dbReference type="eggNOG" id="COG0406">
    <property type="taxonomic scope" value="Bacteria"/>
</dbReference>
<dbReference type="SUPFAM" id="SSF53254">
    <property type="entry name" value="Phosphoglycerate mutase-like"/>
    <property type="match status" value="1"/>
</dbReference>
<reference evidence="2 3" key="1">
    <citation type="journal article" date="2005" name="Nucleic Acids Res.">
        <title>Genomic blueprint of Hahella chejuensis, a marine microbe producing an algicidal agent.</title>
        <authorList>
            <person name="Jeong H."/>
            <person name="Yim J.H."/>
            <person name="Lee C."/>
            <person name="Choi S.-H."/>
            <person name="Park Y.K."/>
            <person name="Yoon S.H."/>
            <person name="Hur C.-G."/>
            <person name="Kang H.-Y."/>
            <person name="Kim D."/>
            <person name="Lee H.H."/>
            <person name="Park K.H."/>
            <person name="Park S.-H."/>
            <person name="Park H.-S."/>
            <person name="Lee H.K."/>
            <person name="Oh T.K."/>
            <person name="Kim J.F."/>
        </authorList>
    </citation>
    <scope>NUCLEOTIDE SEQUENCE [LARGE SCALE GENOMIC DNA]</scope>
    <source>
        <strain evidence="2 3">KCTC 2396</strain>
    </source>
</reference>
<dbReference type="InterPro" id="IPR050275">
    <property type="entry name" value="PGM_Phosphatase"/>
</dbReference>
<dbReference type="GO" id="GO:0005737">
    <property type="term" value="C:cytoplasm"/>
    <property type="evidence" value="ECO:0007669"/>
    <property type="project" value="TreeGrafter"/>
</dbReference>
<dbReference type="KEGG" id="hch:HCH_00966"/>
<dbReference type="AlphaFoldDB" id="Q2SNC0"/>
<dbReference type="HOGENOM" id="CLU_033323_8_3_6"/>
<dbReference type="SMART" id="SM00855">
    <property type="entry name" value="PGAM"/>
    <property type="match status" value="1"/>
</dbReference>
<dbReference type="CDD" id="cd07067">
    <property type="entry name" value="HP_PGM_like"/>
    <property type="match status" value="1"/>
</dbReference>
<dbReference type="GO" id="GO:0009236">
    <property type="term" value="P:cobalamin biosynthetic process"/>
    <property type="evidence" value="ECO:0007669"/>
    <property type="project" value="UniProtKB-UniRule"/>
</dbReference>
<dbReference type="PANTHER" id="PTHR48100:SF59">
    <property type="entry name" value="ADENOSYLCOBALAMIN_ALPHA-RIBAZOLE PHOSPHATASE"/>
    <property type="match status" value="1"/>
</dbReference>
<evidence type="ECO:0000313" key="2">
    <source>
        <dbReference type="EMBL" id="ABC27854.1"/>
    </source>
</evidence>
<dbReference type="EMBL" id="CP000155">
    <property type="protein sequence ID" value="ABC27854.1"/>
    <property type="molecule type" value="Genomic_DNA"/>
</dbReference>
<dbReference type="InterPro" id="IPR017578">
    <property type="entry name" value="Ribazole_CobC"/>
</dbReference>
<dbReference type="PANTHER" id="PTHR48100">
    <property type="entry name" value="BROAD-SPECIFICITY PHOSPHATASE YOR283W-RELATED"/>
    <property type="match status" value="1"/>
</dbReference>
<gene>
    <name evidence="2" type="ordered locus">HCH_00966</name>
</gene>
<dbReference type="RefSeq" id="WP_011394929.1">
    <property type="nucleotide sequence ID" value="NC_007645.1"/>
</dbReference>
<dbReference type="EC" id="3.1.3.73" evidence="1"/>
<evidence type="ECO:0000313" key="3">
    <source>
        <dbReference type="Proteomes" id="UP000000238"/>
    </source>
</evidence>
<proteinExistence type="predicted"/>
<dbReference type="Proteomes" id="UP000000238">
    <property type="component" value="Chromosome"/>
</dbReference>